<feature type="binding site" evidence="9">
    <location>
        <position position="58"/>
    </location>
    <ligand>
        <name>ATP</name>
        <dbReference type="ChEBI" id="CHEBI:30616"/>
    </ligand>
</feature>
<dbReference type="Pfam" id="PF07714">
    <property type="entry name" value="PK_Tyr_Ser-Thr"/>
    <property type="match status" value="1"/>
</dbReference>
<proteinExistence type="inferred from homology"/>
<accession>A0A6J4TW95</accession>
<comment type="subcellular location">
    <subcellularLocation>
        <location evidence="1">Cytoplasm</location>
        <location evidence="1">Cytoskeleton</location>
        <location evidence="1">Microtubule organizing center</location>
        <location evidence="1">Centrosome</location>
    </subcellularLocation>
    <subcellularLocation>
        <location evidence="2">Cytoplasm</location>
        <location evidence="2">Cytoskeleton</location>
        <location evidence="2">Spindle pole</location>
    </subcellularLocation>
</comment>
<dbReference type="PROSITE" id="PS00107">
    <property type="entry name" value="PROTEIN_KINASE_ATP"/>
    <property type="match status" value="1"/>
</dbReference>
<evidence type="ECO:0000256" key="6">
    <source>
        <dbReference type="ARBA" id="ARBA00022777"/>
    </source>
</evidence>
<keyword evidence="7 9" id="KW-0067">ATP-binding</keyword>
<dbReference type="Gene3D" id="3.30.200.20">
    <property type="entry name" value="Phosphorylase Kinase, domain 1"/>
    <property type="match status" value="1"/>
</dbReference>
<dbReference type="InterPro" id="IPR017441">
    <property type="entry name" value="Protein_kinase_ATP_BS"/>
</dbReference>
<evidence type="ECO:0000259" key="10">
    <source>
        <dbReference type="PROSITE" id="PS50011"/>
    </source>
</evidence>
<dbReference type="GO" id="GO:0000922">
    <property type="term" value="C:spindle pole"/>
    <property type="evidence" value="ECO:0007669"/>
    <property type="project" value="UniProtKB-SubCell"/>
</dbReference>
<feature type="non-terminal residue" evidence="11">
    <location>
        <position position="90"/>
    </location>
</feature>
<dbReference type="PROSITE" id="PS50011">
    <property type="entry name" value="PROTEIN_KINASE_DOM"/>
    <property type="match status" value="1"/>
</dbReference>
<sequence length="90" mass="10083">MEATAEQRSADAPDREERAASVVAGRYAVDLDSPLGGGGMAHVYRGRDLRARREVALKTLRAEYRRDPESRARFRQEARVMAFLSHPNIA</sequence>
<evidence type="ECO:0000313" key="11">
    <source>
        <dbReference type="EMBL" id="CAA9534215.1"/>
    </source>
</evidence>
<evidence type="ECO:0000256" key="1">
    <source>
        <dbReference type="ARBA" id="ARBA00004300"/>
    </source>
</evidence>
<reference evidence="11" key="1">
    <citation type="submission" date="2020-02" db="EMBL/GenBank/DDBJ databases">
        <authorList>
            <person name="Meier V. D."/>
        </authorList>
    </citation>
    <scope>NUCLEOTIDE SEQUENCE</scope>
    <source>
        <strain evidence="11">AVDCRST_MAG73</strain>
    </source>
</reference>
<evidence type="ECO:0000256" key="2">
    <source>
        <dbReference type="ARBA" id="ARBA00004647"/>
    </source>
</evidence>
<keyword evidence="4" id="KW-0808">Transferase</keyword>
<dbReference type="PANTHER" id="PTHR43289:SF6">
    <property type="entry name" value="SERINE_THREONINE-PROTEIN KINASE NEKL-3"/>
    <property type="match status" value="1"/>
</dbReference>
<keyword evidence="8" id="KW-0206">Cytoskeleton</keyword>
<dbReference type="GO" id="GO:0004674">
    <property type="term" value="F:protein serine/threonine kinase activity"/>
    <property type="evidence" value="ECO:0007669"/>
    <property type="project" value="TreeGrafter"/>
</dbReference>
<name>A0A6J4TW95_9BACT</name>
<evidence type="ECO:0000256" key="5">
    <source>
        <dbReference type="ARBA" id="ARBA00022741"/>
    </source>
</evidence>
<organism evidence="11">
    <name type="scientific">uncultured Thermomicrobiales bacterium</name>
    <dbReference type="NCBI Taxonomy" id="1645740"/>
    <lineage>
        <taxon>Bacteria</taxon>
        <taxon>Pseudomonadati</taxon>
        <taxon>Thermomicrobiota</taxon>
        <taxon>Thermomicrobia</taxon>
        <taxon>Thermomicrobiales</taxon>
        <taxon>environmental samples</taxon>
    </lineage>
</organism>
<evidence type="ECO:0000256" key="4">
    <source>
        <dbReference type="ARBA" id="ARBA00022679"/>
    </source>
</evidence>
<keyword evidence="5 9" id="KW-0547">Nucleotide-binding</keyword>
<keyword evidence="6" id="KW-0418">Kinase</keyword>
<evidence type="ECO:0000256" key="9">
    <source>
        <dbReference type="PROSITE-ProRule" id="PRU10141"/>
    </source>
</evidence>
<dbReference type="EMBL" id="CADCWE010000077">
    <property type="protein sequence ID" value="CAA9534215.1"/>
    <property type="molecule type" value="Genomic_DNA"/>
</dbReference>
<keyword evidence="8" id="KW-0963">Cytoplasm</keyword>
<dbReference type="GO" id="GO:0005813">
    <property type="term" value="C:centrosome"/>
    <property type="evidence" value="ECO:0007669"/>
    <property type="project" value="UniProtKB-SubCell"/>
</dbReference>
<protein>
    <recommendedName>
        <fullName evidence="10">Protein kinase domain-containing protein</fullName>
    </recommendedName>
</protein>
<dbReference type="InterPro" id="IPR011009">
    <property type="entry name" value="Kinase-like_dom_sf"/>
</dbReference>
<evidence type="ECO:0000256" key="8">
    <source>
        <dbReference type="ARBA" id="ARBA00023212"/>
    </source>
</evidence>
<evidence type="ECO:0000256" key="7">
    <source>
        <dbReference type="ARBA" id="ARBA00022840"/>
    </source>
</evidence>
<gene>
    <name evidence="11" type="ORF">AVDCRST_MAG73-1225</name>
</gene>
<dbReference type="InterPro" id="IPR001245">
    <property type="entry name" value="Ser-Thr/Tyr_kinase_cat_dom"/>
</dbReference>
<dbReference type="SUPFAM" id="SSF56112">
    <property type="entry name" value="Protein kinase-like (PK-like)"/>
    <property type="match status" value="1"/>
</dbReference>
<feature type="domain" description="Protein kinase" evidence="10">
    <location>
        <begin position="29"/>
        <end position="90"/>
    </location>
</feature>
<dbReference type="AlphaFoldDB" id="A0A6J4TW95"/>
<dbReference type="InterPro" id="IPR000719">
    <property type="entry name" value="Prot_kinase_dom"/>
</dbReference>
<dbReference type="PANTHER" id="PTHR43289">
    <property type="entry name" value="MITOGEN-ACTIVATED PROTEIN KINASE KINASE KINASE 20-RELATED"/>
    <property type="match status" value="1"/>
</dbReference>
<comment type="similarity">
    <text evidence="3">Belongs to the protein kinase superfamily. NEK Ser/Thr protein kinase family. NIMA subfamily.</text>
</comment>
<dbReference type="GO" id="GO:0005524">
    <property type="term" value="F:ATP binding"/>
    <property type="evidence" value="ECO:0007669"/>
    <property type="project" value="UniProtKB-UniRule"/>
</dbReference>
<evidence type="ECO:0000256" key="3">
    <source>
        <dbReference type="ARBA" id="ARBA00010886"/>
    </source>
</evidence>